<dbReference type="InterPro" id="IPR028082">
    <property type="entry name" value="Peripla_BP_I"/>
</dbReference>
<dbReference type="Gene3D" id="1.10.260.40">
    <property type="entry name" value="lambda repressor-like DNA-binding domains"/>
    <property type="match status" value="1"/>
</dbReference>
<reference evidence="7 8" key="1">
    <citation type="submission" date="2016-10" db="EMBL/GenBank/DDBJ databases">
        <authorList>
            <person name="de Groot N.N."/>
        </authorList>
    </citation>
    <scope>NUCLEOTIDE SEQUENCE [LARGE SCALE GENOMIC DNA]</scope>
    <source>
        <strain evidence="7 8">LMG 2247</strain>
    </source>
</reference>
<gene>
    <name evidence="7" type="ORF">SAMN05216466_103366</name>
</gene>
<dbReference type="PROSITE" id="PS00356">
    <property type="entry name" value="HTH_LACI_1"/>
    <property type="match status" value="1"/>
</dbReference>
<dbReference type="GO" id="GO:0003700">
    <property type="term" value="F:DNA-binding transcription factor activity"/>
    <property type="evidence" value="ECO:0007669"/>
    <property type="project" value="TreeGrafter"/>
</dbReference>
<keyword evidence="2" id="KW-0805">Transcription regulation</keyword>
<feature type="region of interest" description="Disordered" evidence="5">
    <location>
        <begin position="1"/>
        <end position="22"/>
    </location>
</feature>
<feature type="domain" description="HTH lacI-type" evidence="6">
    <location>
        <begin position="43"/>
        <end position="100"/>
    </location>
</feature>
<evidence type="ECO:0000256" key="2">
    <source>
        <dbReference type="ARBA" id="ARBA00023015"/>
    </source>
</evidence>
<name>A0A1G7U9I5_9BURK</name>
<dbReference type="Pfam" id="PF00532">
    <property type="entry name" value="Peripla_BP_1"/>
    <property type="match status" value="1"/>
</dbReference>
<dbReference type="SMART" id="SM00354">
    <property type="entry name" value="HTH_LACI"/>
    <property type="match status" value="1"/>
</dbReference>
<evidence type="ECO:0000313" key="7">
    <source>
        <dbReference type="EMBL" id="SDG44246.1"/>
    </source>
</evidence>
<dbReference type="GO" id="GO:0000976">
    <property type="term" value="F:transcription cis-regulatory region binding"/>
    <property type="evidence" value="ECO:0007669"/>
    <property type="project" value="TreeGrafter"/>
</dbReference>
<evidence type="ECO:0000256" key="4">
    <source>
        <dbReference type="ARBA" id="ARBA00023163"/>
    </source>
</evidence>
<dbReference type="InterPro" id="IPR000843">
    <property type="entry name" value="HTH_LacI"/>
</dbReference>
<dbReference type="AlphaFoldDB" id="A0A1G7U9I5"/>
<dbReference type="RefSeq" id="WP_244106167.1">
    <property type="nucleotide sequence ID" value="NZ_CADERL010000005.1"/>
</dbReference>
<evidence type="ECO:0000256" key="5">
    <source>
        <dbReference type="SAM" id="MobiDB-lite"/>
    </source>
</evidence>
<evidence type="ECO:0000256" key="1">
    <source>
        <dbReference type="ARBA" id="ARBA00022491"/>
    </source>
</evidence>
<dbReference type="Proteomes" id="UP000199706">
    <property type="component" value="Unassembled WGS sequence"/>
</dbReference>
<keyword evidence="4" id="KW-0804">Transcription</keyword>
<dbReference type="CDD" id="cd01392">
    <property type="entry name" value="HTH_LacI"/>
    <property type="match status" value="1"/>
</dbReference>
<keyword evidence="1" id="KW-0678">Repressor</keyword>
<evidence type="ECO:0000313" key="8">
    <source>
        <dbReference type="Proteomes" id="UP000199706"/>
    </source>
</evidence>
<dbReference type="PROSITE" id="PS50932">
    <property type="entry name" value="HTH_LACI_2"/>
    <property type="match status" value="1"/>
</dbReference>
<dbReference type="SUPFAM" id="SSF47413">
    <property type="entry name" value="lambda repressor-like DNA-binding domains"/>
    <property type="match status" value="1"/>
</dbReference>
<sequence length="377" mass="41985">MPHRPVADGSSPQQPLPGLPGLHEARASTYCREEASVTQFERLTIDDIARLANVSRTTASMVLNGYAERYRISAATVERVLQVAKEHHFTPSQSARALRSRRSNTIGLVIPDITNSVHSALAQAMEWQCREQYRCQLVVVTSDEDPVRETEGIAHLVSHQVDGLVVVPCTAEAERYQKWVKRLPLVFADRRVDDSEIPYVVTDATEIVATLVGDALKQGASEVVYFGGRPEVSASRDRLAGYRQALAAHGLAEQSDWVYERDFQRESGRVLMQEWFATHGRYPQALFTGSITLLEGVLSFMSEAHKLAQAPDLLMSFDDHQLLDCLPLAIDAIVQDSRQLAEHSLRSVFAMLEGNANPESLQVPAHIHYRRSHATPI</sequence>
<dbReference type="PANTHER" id="PTHR30146:SF45">
    <property type="entry name" value="CATABOLITE REPRESSOR_ACTIVATOR"/>
    <property type="match status" value="1"/>
</dbReference>
<evidence type="ECO:0000259" key="6">
    <source>
        <dbReference type="PROSITE" id="PS50932"/>
    </source>
</evidence>
<keyword evidence="3" id="KW-0238">DNA-binding</keyword>
<accession>A0A1G7U9I5</accession>
<dbReference type="Gene3D" id="3.40.50.2300">
    <property type="match status" value="2"/>
</dbReference>
<protein>
    <submittedName>
        <fullName evidence="7">Transcriptional regulator, LacI family</fullName>
    </submittedName>
</protein>
<dbReference type="Pfam" id="PF00356">
    <property type="entry name" value="LacI"/>
    <property type="match status" value="1"/>
</dbReference>
<dbReference type="EMBL" id="FNCJ01000003">
    <property type="protein sequence ID" value="SDG44246.1"/>
    <property type="molecule type" value="Genomic_DNA"/>
</dbReference>
<evidence type="ECO:0000256" key="3">
    <source>
        <dbReference type="ARBA" id="ARBA00023125"/>
    </source>
</evidence>
<dbReference type="PANTHER" id="PTHR30146">
    <property type="entry name" value="LACI-RELATED TRANSCRIPTIONAL REPRESSOR"/>
    <property type="match status" value="1"/>
</dbReference>
<organism evidence="7 8">
    <name type="scientific">Paraburkholderia phenazinium</name>
    <dbReference type="NCBI Taxonomy" id="60549"/>
    <lineage>
        <taxon>Bacteria</taxon>
        <taxon>Pseudomonadati</taxon>
        <taxon>Pseudomonadota</taxon>
        <taxon>Betaproteobacteria</taxon>
        <taxon>Burkholderiales</taxon>
        <taxon>Burkholderiaceae</taxon>
        <taxon>Paraburkholderia</taxon>
    </lineage>
</organism>
<dbReference type="SUPFAM" id="SSF53822">
    <property type="entry name" value="Periplasmic binding protein-like I"/>
    <property type="match status" value="1"/>
</dbReference>
<proteinExistence type="predicted"/>
<dbReference type="InterPro" id="IPR001761">
    <property type="entry name" value="Peripla_BP/Lac1_sug-bd_dom"/>
</dbReference>
<dbReference type="InterPro" id="IPR010982">
    <property type="entry name" value="Lambda_DNA-bd_dom_sf"/>
</dbReference>